<sequence>MERKYNAVLLGKQVLKVRILVLYTGDDIDMCSNDRFWL</sequence>
<proteinExistence type="predicted"/>
<comment type="caution">
    <text evidence="1">The sequence shown here is derived from an EMBL/GenBank/DDBJ whole genome shotgun (WGS) entry which is preliminary data.</text>
</comment>
<evidence type="ECO:0000313" key="2">
    <source>
        <dbReference type="Proteomes" id="UP000014174"/>
    </source>
</evidence>
<name>R9GSM9_9SPHI</name>
<keyword evidence="2" id="KW-1185">Reference proteome</keyword>
<gene>
    <name evidence="1" type="ORF">ADIARSV_1977</name>
</gene>
<dbReference type="Proteomes" id="UP000014174">
    <property type="component" value="Unassembled WGS sequence"/>
</dbReference>
<dbReference type="EMBL" id="AQPN01000076">
    <property type="protein sequence ID" value="EOR94872.1"/>
    <property type="molecule type" value="Genomic_DNA"/>
</dbReference>
<accession>R9GSM9</accession>
<dbReference type="AlphaFoldDB" id="R9GSM9"/>
<evidence type="ECO:0000313" key="1">
    <source>
        <dbReference type="EMBL" id="EOR94872.1"/>
    </source>
</evidence>
<reference evidence="1 2" key="1">
    <citation type="journal article" date="2013" name="Genome Announc.">
        <title>Draft Genome Sequence of Arcticibacter svalbardensis Strain MN12-7T, a Member of the Family Sphingobacteriaceae Isolated from an Arctic Soil Sample.</title>
        <authorList>
            <person name="Shivaji S."/>
            <person name="Ara S."/>
            <person name="Prasad S."/>
            <person name="Manasa B.P."/>
            <person name="Begum Z."/>
            <person name="Singh A."/>
            <person name="Kumar Pinnaka A."/>
        </authorList>
    </citation>
    <scope>NUCLEOTIDE SEQUENCE [LARGE SCALE GENOMIC DNA]</scope>
    <source>
        <strain evidence="1 2">MN12-7</strain>
    </source>
</reference>
<organism evidence="1 2">
    <name type="scientific">Arcticibacter svalbardensis MN12-7</name>
    <dbReference type="NCBI Taxonomy" id="1150600"/>
    <lineage>
        <taxon>Bacteria</taxon>
        <taxon>Pseudomonadati</taxon>
        <taxon>Bacteroidota</taxon>
        <taxon>Sphingobacteriia</taxon>
        <taxon>Sphingobacteriales</taxon>
        <taxon>Sphingobacteriaceae</taxon>
        <taxon>Arcticibacter</taxon>
    </lineage>
</organism>
<protein>
    <submittedName>
        <fullName evidence="1">Uncharacterized protein</fullName>
    </submittedName>
</protein>